<proteinExistence type="predicted"/>
<dbReference type="EMBL" id="MU003509">
    <property type="protein sequence ID" value="KAF2469975.1"/>
    <property type="molecule type" value="Genomic_DNA"/>
</dbReference>
<keyword evidence="2" id="KW-1185">Reference proteome</keyword>
<gene>
    <name evidence="1" type="ORF">BDR25DRAFT_314746</name>
</gene>
<sequence length="113" mass="11879">MKLSLLSPITALLTLVSTSALPAVEVNMVTREPGVSDIVKRASTVDITYCSEVNYVGCQHRSSGHGDCAPIAAARGRLGVGMGFEFYPTSPEIPGPSTRGPCISITTLDRISI</sequence>
<evidence type="ECO:0000313" key="2">
    <source>
        <dbReference type="Proteomes" id="UP000799755"/>
    </source>
</evidence>
<name>A0ACB6QTX5_9PLEO</name>
<protein>
    <submittedName>
        <fullName evidence="1">Uncharacterized protein</fullName>
    </submittedName>
</protein>
<reference evidence="1" key="1">
    <citation type="journal article" date="2020" name="Stud. Mycol.">
        <title>101 Dothideomycetes genomes: a test case for predicting lifestyles and emergence of pathogens.</title>
        <authorList>
            <person name="Haridas S."/>
            <person name="Albert R."/>
            <person name="Binder M."/>
            <person name="Bloem J."/>
            <person name="Labutti K."/>
            <person name="Salamov A."/>
            <person name="Andreopoulos B."/>
            <person name="Baker S."/>
            <person name="Barry K."/>
            <person name="Bills G."/>
            <person name="Bluhm B."/>
            <person name="Cannon C."/>
            <person name="Castanera R."/>
            <person name="Culley D."/>
            <person name="Daum C."/>
            <person name="Ezra D."/>
            <person name="Gonzalez J."/>
            <person name="Henrissat B."/>
            <person name="Kuo A."/>
            <person name="Liang C."/>
            <person name="Lipzen A."/>
            <person name="Lutzoni F."/>
            <person name="Magnuson J."/>
            <person name="Mondo S."/>
            <person name="Nolan M."/>
            <person name="Ohm R."/>
            <person name="Pangilinan J."/>
            <person name="Park H.-J."/>
            <person name="Ramirez L."/>
            <person name="Alfaro M."/>
            <person name="Sun H."/>
            <person name="Tritt A."/>
            <person name="Yoshinaga Y."/>
            <person name="Zwiers L.-H."/>
            <person name="Turgeon B."/>
            <person name="Goodwin S."/>
            <person name="Spatafora J."/>
            <person name="Crous P."/>
            <person name="Grigoriev I."/>
        </authorList>
    </citation>
    <scope>NUCLEOTIDE SEQUENCE</scope>
    <source>
        <strain evidence="1">ATCC 200398</strain>
    </source>
</reference>
<accession>A0ACB6QTX5</accession>
<organism evidence="1 2">
    <name type="scientific">Lindgomyces ingoldianus</name>
    <dbReference type="NCBI Taxonomy" id="673940"/>
    <lineage>
        <taxon>Eukaryota</taxon>
        <taxon>Fungi</taxon>
        <taxon>Dikarya</taxon>
        <taxon>Ascomycota</taxon>
        <taxon>Pezizomycotina</taxon>
        <taxon>Dothideomycetes</taxon>
        <taxon>Pleosporomycetidae</taxon>
        <taxon>Pleosporales</taxon>
        <taxon>Lindgomycetaceae</taxon>
        <taxon>Lindgomyces</taxon>
    </lineage>
</organism>
<comment type="caution">
    <text evidence="1">The sequence shown here is derived from an EMBL/GenBank/DDBJ whole genome shotgun (WGS) entry which is preliminary data.</text>
</comment>
<dbReference type="Proteomes" id="UP000799755">
    <property type="component" value="Unassembled WGS sequence"/>
</dbReference>
<evidence type="ECO:0000313" key="1">
    <source>
        <dbReference type="EMBL" id="KAF2469975.1"/>
    </source>
</evidence>